<dbReference type="AlphaFoldDB" id="A0A9P4I8X2"/>
<gene>
    <name evidence="2" type="ORF">NA57DRAFT_77613</name>
</gene>
<feature type="compositionally biased region" description="Polar residues" evidence="1">
    <location>
        <begin position="384"/>
        <end position="400"/>
    </location>
</feature>
<dbReference type="EMBL" id="ML978128">
    <property type="protein sequence ID" value="KAF2097356.1"/>
    <property type="molecule type" value="Genomic_DNA"/>
</dbReference>
<evidence type="ECO:0000313" key="2">
    <source>
        <dbReference type="EMBL" id="KAF2097356.1"/>
    </source>
</evidence>
<organism evidence="2 3">
    <name type="scientific">Rhizodiscina lignyota</name>
    <dbReference type="NCBI Taxonomy" id="1504668"/>
    <lineage>
        <taxon>Eukaryota</taxon>
        <taxon>Fungi</taxon>
        <taxon>Dikarya</taxon>
        <taxon>Ascomycota</taxon>
        <taxon>Pezizomycotina</taxon>
        <taxon>Dothideomycetes</taxon>
        <taxon>Pleosporomycetidae</taxon>
        <taxon>Aulographales</taxon>
        <taxon>Rhizodiscinaceae</taxon>
        <taxon>Rhizodiscina</taxon>
    </lineage>
</organism>
<sequence>MRFTYGRQEWNDIVNKILAASKLPVLEETPDMEEDEDDPQERLLVAAQQSPGAVSNVSGTTAVTQTTAVGGTDLDFEEVAYVLPYLYDTGEDFLKILTPDNATADDLHTIVNDLKMSNSKISTQVKRREAAFGTQYGSLTDSPYLDPPVFLKNSMKRGHMPKLDTDPWRPDDILFKSNGVNLARILVKQERGTAETYRTIRELDNIFPALFISAFGAFASGEPPIGGSSLLRQTVDLALEIRTQSLIMTLANIKDDDTFDPDVTLNQVFFTASSTSQGQQELRKFSLPQAGIATPMKKDFDKRTLERIQRIRSHFLDNAAFVDWAALEGDFPWPSFQVLVLDWVRMRNRELNSMILARGGAREIVEMLEEANAGIWKERPLRVNTGSGQITPQRAQTQPTPVEKRRPAGTPTTNDASDLALLKALDKRISGSLTSAAFDPIPQPSTAPAVLPVQHGDNGALAEQQLQEEDTWQPPPDIYEDPVIDPDAGTSNIPQWQQATLEAAATQDRQNREGLRQPQQQPQRRFLDPQSGATRVEFDEYTQPQEVIPTSSRNANGKRPAQDDDQEGIDPSQDVGFQSDDRNIDPVARRLAAPVPQGRAPVAQMMPSSRKRARFSAQVDEEYADDPDHDADADGDDDPDPASSYQRTKALARGASRQASQEGILARPTGAQGDMGRARANPGKRRWTPEQEEALIRYIEDKGCKWAEIKKWDDEHGERVLLDWSQVDIKDKAINMRLDFEKARTGLPRNFELITLRRRDKEKLESMGIIV</sequence>
<evidence type="ECO:0000313" key="3">
    <source>
        <dbReference type="Proteomes" id="UP000799772"/>
    </source>
</evidence>
<feature type="compositionally biased region" description="Polar residues" evidence="1">
    <location>
        <begin position="489"/>
        <end position="500"/>
    </location>
</feature>
<evidence type="ECO:0000256" key="1">
    <source>
        <dbReference type="SAM" id="MobiDB-lite"/>
    </source>
</evidence>
<evidence type="ECO:0008006" key="4">
    <source>
        <dbReference type="Google" id="ProtNLM"/>
    </source>
</evidence>
<feature type="compositionally biased region" description="Acidic residues" evidence="1">
    <location>
        <begin position="619"/>
        <end position="640"/>
    </location>
</feature>
<protein>
    <recommendedName>
        <fullName evidence="4">Myb-like domain-containing protein</fullName>
    </recommendedName>
</protein>
<proteinExistence type="predicted"/>
<dbReference type="OrthoDB" id="5398572at2759"/>
<feature type="compositionally biased region" description="Basic and acidic residues" evidence="1">
    <location>
        <begin position="579"/>
        <end position="588"/>
    </location>
</feature>
<name>A0A9P4I8X2_9PEZI</name>
<keyword evidence="3" id="KW-1185">Reference proteome</keyword>
<dbReference type="Gene3D" id="1.10.10.60">
    <property type="entry name" value="Homeodomain-like"/>
    <property type="match status" value="1"/>
</dbReference>
<feature type="region of interest" description="Disordered" evidence="1">
    <location>
        <begin position="466"/>
        <end position="687"/>
    </location>
</feature>
<feature type="compositionally biased region" description="Polar residues" evidence="1">
    <location>
        <begin position="542"/>
        <end position="555"/>
    </location>
</feature>
<dbReference type="Proteomes" id="UP000799772">
    <property type="component" value="Unassembled WGS sequence"/>
</dbReference>
<reference evidence="2" key="1">
    <citation type="journal article" date="2020" name="Stud. Mycol.">
        <title>101 Dothideomycetes genomes: a test case for predicting lifestyles and emergence of pathogens.</title>
        <authorList>
            <person name="Haridas S."/>
            <person name="Albert R."/>
            <person name="Binder M."/>
            <person name="Bloem J."/>
            <person name="Labutti K."/>
            <person name="Salamov A."/>
            <person name="Andreopoulos B."/>
            <person name="Baker S."/>
            <person name="Barry K."/>
            <person name="Bills G."/>
            <person name="Bluhm B."/>
            <person name="Cannon C."/>
            <person name="Castanera R."/>
            <person name="Culley D."/>
            <person name="Daum C."/>
            <person name="Ezra D."/>
            <person name="Gonzalez J."/>
            <person name="Henrissat B."/>
            <person name="Kuo A."/>
            <person name="Liang C."/>
            <person name="Lipzen A."/>
            <person name="Lutzoni F."/>
            <person name="Magnuson J."/>
            <person name="Mondo S."/>
            <person name="Nolan M."/>
            <person name="Ohm R."/>
            <person name="Pangilinan J."/>
            <person name="Park H.-J."/>
            <person name="Ramirez L."/>
            <person name="Alfaro M."/>
            <person name="Sun H."/>
            <person name="Tritt A."/>
            <person name="Yoshinaga Y."/>
            <person name="Zwiers L.-H."/>
            <person name="Turgeon B."/>
            <person name="Goodwin S."/>
            <person name="Spatafora J."/>
            <person name="Crous P."/>
            <person name="Grigoriev I."/>
        </authorList>
    </citation>
    <scope>NUCLEOTIDE SEQUENCE</scope>
    <source>
        <strain evidence="2">CBS 133067</strain>
    </source>
</reference>
<feature type="region of interest" description="Disordered" evidence="1">
    <location>
        <begin position="379"/>
        <end position="417"/>
    </location>
</feature>
<dbReference type="CDD" id="cd11660">
    <property type="entry name" value="SANT_TRF"/>
    <property type="match status" value="1"/>
</dbReference>
<comment type="caution">
    <text evidence="2">The sequence shown here is derived from an EMBL/GenBank/DDBJ whole genome shotgun (WGS) entry which is preliminary data.</text>
</comment>
<accession>A0A9P4I8X2</accession>